<name>A0A0B6YZL7_9EUPU</name>
<accession>A0A0B6YZL7</accession>
<protein>
    <submittedName>
        <fullName evidence="1">Uncharacterized protein</fullName>
    </submittedName>
</protein>
<evidence type="ECO:0000313" key="1">
    <source>
        <dbReference type="EMBL" id="CEK61562.1"/>
    </source>
</evidence>
<gene>
    <name evidence="1" type="primary">ORF42593</name>
</gene>
<reference evidence="1" key="1">
    <citation type="submission" date="2014-12" db="EMBL/GenBank/DDBJ databases">
        <title>Insight into the proteome of Arion vulgaris.</title>
        <authorList>
            <person name="Aradska J."/>
            <person name="Bulat T."/>
            <person name="Smidak R."/>
            <person name="Sarate P."/>
            <person name="Gangsoo J."/>
            <person name="Sialana F."/>
            <person name="Bilban M."/>
            <person name="Lubec G."/>
        </authorList>
    </citation>
    <scope>NUCLEOTIDE SEQUENCE</scope>
    <source>
        <tissue evidence="1">Skin</tissue>
    </source>
</reference>
<sequence length="51" mass="5470">MRDSYKVASMSCVTPGSPFVVFLSWGRLSCGTGNEIKVTSCKEGSRLPGEN</sequence>
<dbReference type="AlphaFoldDB" id="A0A0B6YZL7"/>
<proteinExistence type="predicted"/>
<organism evidence="1">
    <name type="scientific">Arion vulgaris</name>
    <dbReference type="NCBI Taxonomy" id="1028688"/>
    <lineage>
        <taxon>Eukaryota</taxon>
        <taxon>Metazoa</taxon>
        <taxon>Spiralia</taxon>
        <taxon>Lophotrochozoa</taxon>
        <taxon>Mollusca</taxon>
        <taxon>Gastropoda</taxon>
        <taxon>Heterobranchia</taxon>
        <taxon>Euthyneura</taxon>
        <taxon>Panpulmonata</taxon>
        <taxon>Eupulmonata</taxon>
        <taxon>Stylommatophora</taxon>
        <taxon>Helicina</taxon>
        <taxon>Arionoidea</taxon>
        <taxon>Arionidae</taxon>
        <taxon>Arion</taxon>
    </lineage>
</organism>
<dbReference type="EMBL" id="HACG01014697">
    <property type="protein sequence ID" value="CEK61562.1"/>
    <property type="molecule type" value="Transcribed_RNA"/>
</dbReference>